<proteinExistence type="predicted"/>
<dbReference type="Pfam" id="PF00724">
    <property type="entry name" value="Oxidored_FMN"/>
    <property type="match status" value="1"/>
</dbReference>
<name>H5TD90_9ALTE</name>
<reference evidence="4 5" key="1">
    <citation type="journal article" date="2012" name="J. Bacteriol.">
        <title>Genome sequence of proteorhodopsin-containing sea ice bacterium Glaciecola punicea ACAM 611T.</title>
        <authorList>
            <person name="Qin Q.-L."/>
            <person name="Xie B.-B."/>
            <person name="Shu Y.-L."/>
            <person name="Rong J.-C."/>
            <person name="Zhao D.-L."/>
            <person name="Zhang X.-Y."/>
            <person name="Chen X.-L."/>
            <person name="Zhou B.-C."/>
            <person name="Zhanga Y.-Z."/>
        </authorList>
    </citation>
    <scope>NUCLEOTIDE SEQUENCE [LARGE SCALE GENOMIC DNA]</scope>
    <source>
        <strain evidence="4 5">ACAM 611</strain>
    </source>
</reference>
<dbReference type="eggNOG" id="COG1902">
    <property type="taxonomic scope" value="Bacteria"/>
</dbReference>
<reference evidence="4 5" key="2">
    <citation type="journal article" date="2017" name="Antonie Van Leeuwenhoek">
        <title>Rhizobium rhizosphaerae sp. nov., a novel species isolated from rice rhizosphere.</title>
        <authorList>
            <person name="Zhao J.J."/>
            <person name="Zhang J."/>
            <person name="Zhang R.J."/>
            <person name="Zhang C.W."/>
            <person name="Yin H.Q."/>
            <person name="Zhang X.X."/>
        </authorList>
    </citation>
    <scope>NUCLEOTIDE SEQUENCE [LARGE SCALE GENOMIC DNA]</scope>
    <source>
        <strain evidence="4 5">ACAM 611</strain>
    </source>
</reference>
<evidence type="ECO:0000256" key="2">
    <source>
        <dbReference type="ARBA" id="ARBA00023002"/>
    </source>
</evidence>
<dbReference type="GO" id="GO:0016491">
    <property type="term" value="F:oxidoreductase activity"/>
    <property type="evidence" value="ECO:0007669"/>
    <property type="project" value="UniProtKB-KW"/>
</dbReference>
<comment type="caution">
    <text evidence="4">The sequence shown here is derived from an EMBL/GenBank/DDBJ whole genome shotgun (WGS) entry which is preliminary data.</text>
</comment>
<evidence type="ECO:0000313" key="4">
    <source>
        <dbReference type="EMBL" id="GAB56267.1"/>
    </source>
</evidence>
<sequence length="408" mass="44985">MDVFEPIVLTSGLFLHNRLIKAAMEENMANEVQQPGSDIFNLYTAWAKGEMGAIITGNVMVDPQAMTGPGGIALHANSELAPFTEWAKLSKKHGVKIIMQINHPGRQTYRSLGGKTIAPSSTPLELGKHSSMFSQPETMSETDIQDVISRFAITAKKAEEAGFDGVQIHAAHGYLLSQFLSPLVNKRQDKWGGKIVNRSRLLIEIVCSVKKAVSTRFSISVKLNSADFQRGGFDITDAILVVQQLEKMDVDFVELSGGSYEAPAMQGRSADDRTLAREAYFLEFAKSIALQTTLKIMTTGGIKRLAVANQVRNEHIDLVGIASAMAYKPDLVRIWKTNAEALGFTPKVDWKNKTLAALATMALVRRQLQRLGRSKVPKQNASALFSLIQDRIRLAKLTKRYKKNVLGK</sequence>
<dbReference type="GO" id="GO:0010181">
    <property type="term" value="F:FMN binding"/>
    <property type="evidence" value="ECO:0007669"/>
    <property type="project" value="InterPro"/>
</dbReference>
<dbReference type="InterPro" id="IPR013785">
    <property type="entry name" value="Aldolase_TIM"/>
</dbReference>
<dbReference type="PANTHER" id="PTHR43656">
    <property type="entry name" value="BINDING OXIDOREDUCTASE, PUTATIVE (AFU_ORTHOLOGUE AFUA_2G08260)-RELATED"/>
    <property type="match status" value="1"/>
</dbReference>
<dbReference type="CDD" id="cd04733">
    <property type="entry name" value="OYE_like_2_FMN"/>
    <property type="match status" value="1"/>
</dbReference>
<dbReference type="STRING" id="56804.BAE46_10860"/>
<dbReference type="RefSeq" id="WP_006006240.1">
    <property type="nucleotide sequence ID" value="NZ_BAET01000026.1"/>
</dbReference>
<dbReference type="PANTHER" id="PTHR43656:SF2">
    <property type="entry name" value="BINDING OXIDOREDUCTASE, PUTATIVE (AFU_ORTHOLOGUE AFUA_2G08260)-RELATED"/>
    <property type="match status" value="1"/>
</dbReference>
<organism evidence="4 5">
    <name type="scientific">Glaciecola punicea ACAM 611</name>
    <dbReference type="NCBI Taxonomy" id="1121923"/>
    <lineage>
        <taxon>Bacteria</taxon>
        <taxon>Pseudomonadati</taxon>
        <taxon>Pseudomonadota</taxon>
        <taxon>Gammaproteobacteria</taxon>
        <taxon>Alteromonadales</taxon>
        <taxon>Alteromonadaceae</taxon>
        <taxon>Glaciecola</taxon>
    </lineage>
</organism>
<dbReference type="AlphaFoldDB" id="H5TD90"/>
<evidence type="ECO:0000256" key="1">
    <source>
        <dbReference type="ARBA" id="ARBA00022630"/>
    </source>
</evidence>
<evidence type="ECO:0000259" key="3">
    <source>
        <dbReference type="Pfam" id="PF00724"/>
    </source>
</evidence>
<keyword evidence="2" id="KW-0560">Oxidoreductase</keyword>
<gene>
    <name evidence="4" type="ORF">GPUN_2152</name>
</gene>
<dbReference type="InterPro" id="IPR051799">
    <property type="entry name" value="NADH_flavin_oxidoreductase"/>
</dbReference>
<protein>
    <submittedName>
        <fullName evidence="4">Probable FMN oxidoreductase</fullName>
    </submittedName>
</protein>
<dbReference type="InterPro" id="IPR001155">
    <property type="entry name" value="OxRdtase_FMN_N"/>
</dbReference>
<dbReference type="Proteomes" id="UP000053586">
    <property type="component" value="Unassembled WGS sequence"/>
</dbReference>
<accession>H5TD90</accession>
<feature type="domain" description="NADH:flavin oxidoreductase/NADH oxidase N-terminal" evidence="3">
    <location>
        <begin position="3"/>
        <end position="336"/>
    </location>
</feature>
<dbReference type="Gene3D" id="3.20.20.70">
    <property type="entry name" value="Aldolase class I"/>
    <property type="match status" value="1"/>
</dbReference>
<keyword evidence="5" id="KW-1185">Reference proteome</keyword>
<dbReference type="EMBL" id="BAET01000026">
    <property type="protein sequence ID" value="GAB56267.1"/>
    <property type="molecule type" value="Genomic_DNA"/>
</dbReference>
<keyword evidence="1" id="KW-0285">Flavoprotein</keyword>
<dbReference type="OrthoDB" id="8523426at2"/>
<dbReference type="SUPFAM" id="SSF51395">
    <property type="entry name" value="FMN-linked oxidoreductases"/>
    <property type="match status" value="1"/>
</dbReference>
<evidence type="ECO:0000313" key="5">
    <source>
        <dbReference type="Proteomes" id="UP000053586"/>
    </source>
</evidence>